<dbReference type="SMART" id="SM00327">
    <property type="entry name" value="VWA"/>
    <property type="match status" value="1"/>
</dbReference>
<feature type="domain" description="VWFA" evidence="3">
    <location>
        <begin position="468"/>
        <end position="657"/>
    </location>
</feature>
<dbReference type="Pfam" id="PF00092">
    <property type="entry name" value="VWA"/>
    <property type="match status" value="2"/>
</dbReference>
<accession>A0A914UQA5</accession>
<reference evidence="5" key="1">
    <citation type="submission" date="2022-11" db="UniProtKB">
        <authorList>
            <consortium name="WormBaseParasite"/>
        </authorList>
    </citation>
    <scope>IDENTIFICATION</scope>
</reference>
<feature type="domain" description="VWFA" evidence="3">
    <location>
        <begin position="214"/>
        <end position="404"/>
    </location>
</feature>
<feature type="compositionally biased region" description="Low complexity" evidence="1">
    <location>
        <begin position="178"/>
        <end position="192"/>
    </location>
</feature>
<keyword evidence="2" id="KW-0812">Transmembrane</keyword>
<dbReference type="PROSITE" id="PS50234">
    <property type="entry name" value="VWFA"/>
    <property type="match status" value="2"/>
</dbReference>
<dbReference type="InterPro" id="IPR036465">
    <property type="entry name" value="vWFA_dom_sf"/>
</dbReference>
<dbReference type="PANTHER" id="PTHR24020:SF20">
    <property type="entry name" value="PH DOMAIN-CONTAINING PROTEIN"/>
    <property type="match status" value="1"/>
</dbReference>
<dbReference type="WBParaSite" id="PSAMB.scaffold1168size35048.g11449.t1">
    <property type="protein sequence ID" value="PSAMB.scaffold1168size35048.g11449.t1"/>
    <property type="gene ID" value="PSAMB.scaffold1168size35048.g11449"/>
</dbReference>
<evidence type="ECO:0000256" key="1">
    <source>
        <dbReference type="SAM" id="MobiDB-lite"/>
    </source>
</evidence>
<dbReference type="AlphaFoldDB" id="A0A914UQA5"/>
<evidence type="ECO:0000313" key="4">
    <source>
        <dbReference type="Proteomes" id="UP000887566"/>
    </source>
</evidence>
<dbReference type="SUPFAM" id="SSF53300">
    <property type="entry name" value="vWA-like"/>
    <property type="match status" value="2"/>
</dbReference>
<dbReference type="InterPro" id="IPR002035">
    <property type="entry name" value="VWF_A"/>
</dbReference>
<dbReference type="InterPro" id="IPR050525">
    <property type="entry name" value="ECM_Assembly_Org"/>
</dbReference>
<keyword evidence="4" id="KW-1185">Reference proteome</keyword>
<proteinExistence type="predicted"/>
<dbReference type="CDD" id="cd01450">
    <property type="entry name" value="vWFA_subfamily_ECM"/>
    <property type="match status" value="1"/>
</dbReference>
<keyword evidence="2" id="KW-1133">Transmembrane helix</keyword>
<name>A0A914UQA5_9BILA</name>
<dbReference type="Gene3D" id="3.40.50.410">
    <property type="entry name" value="von Willebrand factor, type A domain"/>
    <property type="match status" value="2"/>
</dbReference>
<feature type="transmembrane region" description="Helical" evidence="2">
    <location>
        <begin position="15"/>
        <end position="39"/>
    </location>
</feature>
<feature type="region of interest" description="Disordered" evidence="1">
    <location>
        <begin position="171"/>
        <end position="198"/>
    </location>
</feature>
<evidence type="ECO:0000259" key="3">
    <source>
        <dbReference type="PROSITE" id="PS50234"/>
    </source>
</evidence>
<evidence type="ECO:0000313" key="5">
    <source>
        <dbReference type="WBParaSite" id="PSAMB.scaffold1168size35048.g11449.t1"/>
    </source>
</evidence>
<keyword evidence="2" id="KW-0472">Membrane</keyword>
<protein>
    <submittedName>
        <fullName evidence="5">VWFA domain-containing protein</fullName>
    </submittedName>
</protein>
<evidence type="ECO:0000256" key="2">
    <source>
        <dbReference type="SAM" id="Phobius"/>
    </source>
</evidence>
<dbReference type="Proteomes" id="UP000887566">
    <property type="component" value="Unplaced"/>
</dbReference>
<sequence length="848" mass="93425">MDEHRHKRESERMRMFAIGASVVAIIFLVLTIVFIILFATKSTTCTSPNVKTYYVVGVDQSTSYSNAHGDDYNNKAQAQIRSIVENAGFTLYNDPAIEATQQYNDPNTNGVFVYAAIIVEGSPNADDLEGKLHPARSKRAATLPMTFTITKVFDSATELCLNNAYVTPYYTGPPGPTTTPGTASTTPQTGTTQCGNPSQEDYDFPCHPYLIYRDIVLIVDVIPSETTKTSQLQSFLANFTEHLLPNQAYSQPITRLALGSYDKNGLRTTNMRFSTDQTDWQKQISDVMADAGNPNIGGQYPYSALDKALDSFQYQLQFRDHTDAMIIIVTDHMSAYNYSVSYTDPAKEIAERLKGEGFWIAAIAPTAKGGIYTQLQSIVTNPNDVSVIPNTKILYSYCPTWASLTTDCVKFAKAQVCQYLYPNTATLPPTTPYTGPTTPYVSTSTTTGATTVSTTQAPNAETHCQVLDILFVLDESESITEPHFRQITNFTARIAELYTFCGSVNPDVTDCTKMAAIKFGDNAEPIITFNQAYSSNFFSETVTNTGYDLGKTNTDDALHLAETFFTNSSYGSRPNVQRVIVLITDGHHSEGTTDPKAQASKLRIQEGVTIISIGVNGTNGGYSPIDTEELNNITGDPKLVFPSISVDSLDDSFAQKVIALFPCPIKPCKGLTFLVETSEVVSIPGIIKSLQDVLVISDAVHAADNLTQFALVTFSSVNETHVHRLLGQDHTYATWQSYLTDFANNLMDYPYYPFFQGHSDISTGIYTTYQMIAAAKQRNYNFQGSTVIFAQTSLNEFDDGLDIAVVSRMLQSVSPKLYGVNKLSNTNYDIWTTILGSNAYHLYEDYNS</sequence>
<organism evidence="4 5">
    <name type="scientific">Plectus sambesii</name>
    <dbReference type="NCBI Taxonomy" id="2011161"/>
    <lineage>
        <taxon>Eukaryota</taxon>
        <taxon>Metazoa</taxon>
        <taxon>Ecdysozoa</taxon>
        <taxon>Nematoda</taxon>
        <taxon>Chromadorea</taxon>
        <taxon>Plectida</taxon>
        <taxon>Plectina</taxon>
        <taxon>Plectoidea</taxon>
        <taxon>Plectidae</taxon>
        <taxon>Plectus</taxon>
    </lineage>
</organism>
<dbReference type="PANTHER" id="PTHR24020">
    <property type="entry name" value="COLLAGEN ALPHA"/>
    <property type="match status" value="1"/>
</dbReference>